<evidence type="ECO:0000256" key="21">
    <source>
        <dbReference type="ARBA" id="ARBA00047969"/>
    </source>
</evidence>
<name>A0ABN2BUJ4_9ACTN</name>
<feature type="domain" description="Thioesterase" evidence="24">
    <location>
        <begin position="112"/>
        <end position="183"/>
    </location>
</feature>
<dbReference type="EC" id="3.1.2.2" evidence="16"/>
<evidence type="ECO:0000256" key="3">
    <source>
        <dbReference type="ARBA" id="ARBA00004632"/>
    </source>
</evidence>
<evidence type="ECO:0000256" key="14">
    <source>
        <dbReference type="ARBA" id="ARBA00037002"/>
    </source>
</evidence>
<evidence type="ECO:0000256" key="17">
    <source>
        <dbReference type="ARBA" id="ARBA00040123"/>
    </source>
</evidence>
<protein>
    <recommendedName>
        <fullName evidence="17">Acyl-coenzyme A thioesterase THEM4</fullName>
        <ecNumber evidence="16">3.1.2.2</ecNumber>
    </recommendedName>
    <alternativeName>
        <fullName evidence="18">Thioesterase superfamily member 4</fullName>
    </alternativeName>
</protein>
<accession>A0ABN2BUJ4</accession>
<keyword evidence="11" id="KW-0472">Membrane</keyword>
<dbReference type="PANTHER" id="PTHR12418">
    <property type="entry name" value="ACYL-COENZYME A THIOESTERASE THEM4"/>
    <property type="match status" value="1"/>
</dbReference>
<comment type="subcellular location">
    <subcellularLocation>
        <location evidence="3">Cell projection</location>
        <location evidence="3">Ruffle membrane</location>
    </subcellularLocation>
    <subcellularLocation>
        <location evidence="2">Cytoplasm</location>
    </subcellularLocation>
    <subcellularLocation>
        <location evidence="1">Membrane</location>
        <topology evidence="1">Peripheral membrane protein</topology>
    </subcellularLocation>
</comment>
<keyword evidence="10" id="KW-0443">Lipid metabolism</keyword>
<dbReference type="PANTHER" id="PTHR12418:SF19">
    <property type="entry name" value="ACYL-COENZYME A THIOESTERASE THEM4"/>
    <property type="match status" value="1"/>
</dbReference>
<evidence type="ECO:0000256" key="8">
    <source>
        <dbReference type="ARBA" id="ARBA00022832"/>
    </source>
</evidence>
<evidence type="ECO:0000256" key="5">
    <source>
        <dbReference type="ARBA" id="ARBA00022490"/>
    </source>
</evidence>
<dbReference type="CDD" id="cd03440">
    <property type="entry name" value="hot_dog"/>
    <property type="match status" value="1"/>
</dbReference>
<keyword evidence="5" id="KW-0963">Cytoplasm</keyword>
<reference evidence="25 26" key="1">
    <citation type="journal article" date="2019" name="Int. J. Syst. Evol. Microbiol.">
        <title>The Global Catalogue of Microorganisms (GCM) 10K type strain sequencing project: providing services to taxonomists for standard genome sequencing and annotation.</title>
        <authorList>
            <consortium name="The Broad Institute Genomics Platform"/>
            <consortium name="The Broad Institute Genome Sequencing Center for Infectious Disease"/>
            <person name="Wu L."/>
            <person name="Ma J."/>
        </authorList>
    </citation>
    <scope>NUCLEOTIDE SEQUENCE [LARGE SCALE GENOMIC DNA]</scope>
    <source>
        <strain evidence="25 26">JCM 14942</strain>
    </source>
</reference>
<evidence type="ECO:0000256" key="13">
    <source>
        <dbReference type="ARBA" id="ARBA00035852"/>
    </source>
</evidence>
<comment type="catalytic activity">
    <reaction evidence="19">
        <text>octanoyl-CoA + H2O = octanoate + CoA + H(+)</text>
        <dbReference type="Rhea" id="RHEA:30143"/>
        <dbReference type="ChEBI" id="CHEBI:15377"/>
        <dbReference type="ChEBI" id="CHEBI:15378"/>
        <dbReference type="ChEBI" id="CHEBI:25646"/>
        <dbReference type="ChEBI" id="CHEBI:57287"/>
        <dbReference type="ChEBI" id="CHEBI:57386"/>
    </reaction>
    <physiologicalReaction direction="left-to-right" evidence="19">
        <dbReference type="Rhea" id="RHEA:30144"/>
    </physiologicalReaction>
</comment>
<evidence type="ECO:0000256" key="9">
    <source>
        <dbReference type="ARBA" id="ARBA00022946"/>
    </source>
</evidence>
<dbReference type="EMBL" id="BAAAOR010000042">
    <property type="protein sequence ID" value="GAA1546413.1"/>
    <property type="molecule type" value="Genomic_DNA"/>
</dbReference>
<evidence type="ECO:0000313" key="25">
    <source>
        <dbReference type="EMBL" id="GAA1546413.1"/>
    </source>
</evidence>
<dbReference type="Proteomes" id="UP001500842">
    <property type="component" value="Unassembled WGS sequence"/>
</dbReference>
<keyword evidence="7" id="KW-0378">Hydrolase</keyword>
<comment type="caution">
    <text evidence="25">The sequence shown here is derived from an EMBL/GenBank/DDBJ whole genome shotgun (WGS) entry which is preliminary data.</text>
</comment>
<dbReference type="Gene3D" id="3.10.129.10">
    <property type="entry name" value="Hotdog Thioesterase"/>
    <property type="match status" value="1"/>
</dbReference>
<evidence type="ECO:0000256" key="15">
    <source>
        <dbReference type="ARBA" id="ARBA00038456"/>
    </source>
</evidence>
<keyword evidence="4" id="KW-1003">Cell membrane</keyword>
<dbReference type="InterPro" id="IPR006683">
    <property type="entry name" value="Thioestr_dom"/>
</dbReference>
<evidence type="ECO:0000256" key="23">
    <source>
        <dbReference type="ARBA" id="ARBA00048180"/>
    </source>
</evidence>
<evidence type="ECO:0000256" key="10">
    <source>
        <dbReference type="ARBA" id="ARBA00023098"/>
    </source>
</evidence>
<keyword evidence="8" id="KW-0276">Fatty acid metabolism</keyword>
<dbReference type="InterPro" id="IPR052365">
    <property type="entry name" value="THEM4/THEM5_acyl-CoA_thioest"/>
</dbReference>
<evidence type="ECO:0000259" key="24">
    <source>
        <dbReference type="Pfam" id="PF03061"/>
    </source>
</evidence>
<organism evidence="25 26">
    <name type="scientific">Nocardioides humi</name>
    <dbReference type="NCBI Taxonomy" id="449461"/>
    <lineage>
        <taxon>Bacteria</taxon>
        <taxon>Bacillati</taxon>
        <taxon>Actinomycetota</taxon>
        <taxon>Actinomycetes</taxon>
        <taxon>Propionibacteriales</taxon>
        <taxon>Nocardioidaceae</taxon>
        <taxon>Nocardioides</taxon>
    </lineage>
</organism>
<evidence type="ECO:0000256" key="6">
    <source>
        <dbReference type="ARBA" id="ARBA00022703"/>
    </source>
</evidence>
<comment type="catalytic activity">
    <reaction evidence="13">
        <text>(5Z,8Z,11Z,14Z)-eicosatetraenoyl-CoA + H2O = (5Z,8Z,11Z,14Z)-eicosatetraenoate + CoA + H(+)</text>
        <dbReference type="Rhea" id="RHEA:40151"/>
        <dbReference type="ChEBI" id="CHEBI:15377"/>
        <dbReference type="ChEBI" id="CHEBI:15378"/>
        <dbReference type="ChEBI" id="CHEBI:32395"/>
        <dbReference type="ChEBI" id="CHEBI:57287"/>
        <dbReference type="ChEBI" id="CHEBI:57368"/>
    </reaction>
    <physiologicalReaction direction="left-to-right" evidence="13">
        <dbReference type="Rhea" id="RHEA:40152"/>
    </physiologicalReaction>
</comment>
<evidence type="ECO:0000256" key="7">
    <source>
        <dbReference type="ARBA" id="ARBA00022801"/>
    </source>
</evidence>
<gene>
    <name evidence="25" type="ORF">GCM10009788_55900</name>
</gene>
<evidence type="ECO:0000256" key="11">
    <source>
        <dbReference type="ARBA" id="ARBA00023136"/>
    </source>
</evidence>
<comment type="catalytic activity">
    <reaction evidence="21">
        <text>decanoyl-CoA + H2O = decanoate + CoA + H(+)</text>
        <dbReference type="Rhea" id="RHEA:40059"/>
        <dbReference type="ChEBI" id="CHEBI:15377"/>
        <dbReference type="ChEBI" id="CHEBI:15378"/>
        <dbReference type="ChEBI" id="CHEBI:27689"/>
        <dbReference type="ChEBI" id="CHEBI:57287"/>
        <dbReference type="ChEBI" id="CHEBI:61430"/>
    </reaction>
    <physiologicalReaction direction="left-to-right" evidence="21">
        <dbReference type="Rhea" id="RHEA:40060"/>
    </physiologicalReaction>
</comment>
<evidence type="ECO:0000256" key="20">
    <source>
        <dbReference type="ARBA" id="ARBA00047734"/>
    </source>
</evidence>
<dbReference type="Pfam" id="PF03061">
    <property type="entry name" value="4HBT"/>
    <property type="match status" value="1"/>
</dbReference>
<evidence type="ECO:0000256" key="18">
    <source>
        <dbReference type="ARBA" id="ARBA00043210"/>
    </source>
</evidence>
<comment type="catalytic activity">
    <reaction evidence="23">
        <text>tetradecanoyl-CoA + H2O = tetradecanoate + CoA + H(+)</text>
        <dbReference type="Rhea" id="RHEA:40119"/>
        <dbReference type="ChEBI" id="CHEBI:15377"/>
        <dbReference type="ChEBI" id="CHEBI:15378"/>
        <dbReference type="ChEBI" id="CHEBI:30807"/>
        <dbReference type="ChEBI" id="CHEBI:57287"/>
        <dbReference type="ChEBI" id="CHEBI:57385"/>
    </reaction>
    <physiologicalReaction direction="left-to-right" evidence="23">
        <dbReference type="Rhea" id="RHEA:40120"/>
    </physiologicalReaction>
</comment>
<evidence type="ECO:0000256" key="22">
    <source>
        <dbReference type="ARBA" id="ARBA00048074"/>
    </source>
</evidence>
<dbReference type="InterPro" id="IPR029069">
    <property type="entry name" value="HotDog_dom_sf"/>
</dbReference>
<evidence type="ECO:0000256" key="2">
    <source>
        <dbReference type="ARBA" id="ARBA00004496"/>
    </source>
</evidence>
<keyword evidence="12" id="KW-0966">Cell projection</keyword>
<evidence type="ECO:0000256" key="16">
    <source>
        <dbReference type="ARBA" id="ARBA00038848"/>
    </source>
</evidence>
<keyword evidence="26" id="KW-1185">Reference proteome</keyword>
<evidence type="ECO:0000256" key="12">
    <source>
        <dbReference type="ARBA" id="ARBA00023273"/>
    </source>
</evidence>
<keyword evidence="6" id="KW-0053">Apoptosis</keyword>
<comment type="similarity">
    <text evidence="15">Belongs to the THEM4/THEM5 thioesterase family.</text>
</comment>
<evidence type="ECO:0000313" key="26">
    <source>
        <dbReference type="Proteomes" id="UP001500842"/>
    </source>
</evidence>
<evidence type="ECO:0000256" key="4">
    <source>
        <dbReference type="ARBA" id="ARBA00022475"/>
    </source>
</evidence>
<comment type="catalytic activity">
    <reaction evidence="22">
        <text>dodecanoyl-CoA + H2O = dodecanoate + CoA + H(+)</text>
        <dbReference type="Rhea" id="RHEA:30135"/>
        <dbReference type="ChEBI" id="CHEBI:15377"/>
        <dbReference type="ChEBI" id="CHEBI:15378"/>
        <dbReference type="ChEBI" id="CHEBI:18262"/>
        <dbReference type="ChEBI" id="CHEBI:57287"/>
        <dbReference type="ChEBI" id="CHEBI:57375"/>
    </reaction>
    <physiologicalReaction direction="left-to-right" evidence="22">
        <dbReference type="Rhea" id="RHEA:30136"/>
    </physiologicalReaction>
</comment>
<sequence>MSGALAADDRGGIVVDDLAYEALVGATRNFLDALAVAVPDGPTADRLTADLAGWAGVLGGLAAEERDRLFGRRAGIASYGQAMTPAYRVLERDDAGLRGVARFGRYFHGGKGAAHGGAVPLLFDELFGRVINGEGRPPARTAYLHVDFRAVVRLDRDLGLRVWREREEGRKQYVRGEIRDGDVVCAEAEALFVALRPGQP</sequence>
<evidence type="ECO:0000256" key="1">
    <source>
        <dbReference type="ARBA" id="ARBA00004170"/>
    </source>
</evidence>
<comment type="catalytic activity">
    <reaction evidence="14">
        <text>(9Z)-octadecenoyl-CoA + H2O = (9Z)-octadecenoate + CoA + H(+)</text>
        <dbReference type="Rhea" id="RHEA:40139"/>
        <dbReference type="ChEBI" id="CHEBI:15377"/>
        <dbReference type="ChEBI" id="CHEBI:15378"/>
        <dbReference type="ChEBI" id="CHEBI:30823"/>
        <dbReference type="ChEBI" id="CHEBI:57287"/>
        <dbReference type="ChEBI" id="CHEBI:57387"/>
    </reaction>
    <physiologicalReaction direction="left-to-right" evidence="14">
        <dbReference type="Rhea" id="RHEA:40140"/>
    </physiologicalReaction>
</comment>
<evidence type="ECO:0000256" key="19">
    <source>
        <dbReference type="ARBA" id="ARBA00047588"/>
    </source>
</evidence>
<dbReference type="SUPFAM" id="SSF54637">
    <property type="entry name" value="Thioesterase/thiol ester dehydrase-isomerase"/>
    <property type="match status" value="1"/>
</dbReference>
<comment type="catalytic activity">
    <reaction evidence="20">
        <text>hexadecanoyl-CoA + H2O = hexadecanoate + CoA + H(+)</text>
        <dbReference type="Rhea" id="RHEA:16645"/>
        <dbReference type="ChEBI" id="CHEBI:7896"/>
        <dbReference type="ChEBI" id="CHEBI:15377"/>
        <dbReference type="ChEBI" id="CHEBI:15378"/>
        <dbReference type="ChEBI" id="CHEBI:57287"/>
        <dbReference type="ChEBI" id="CHEBI:57379"/>
        <dbReference type="EC" id="3.1.2.2"/>
    </reaction>
    <physiologicalReaction direction="left-to-right" evidence="20">
        <dbReference type="Rhea" id="RHEA:16646"/>
    </physiologicalReaction>
</comment>
<dbReference type="RefSeq" id="WP_141004764.1">
    <property type="nucleotide sequence ID" value="NZ_BAAAOR010000042.1"/>
</dbReference>
<keyword evidence="9" id="KW-0809">Transit peptide</keyword>
<proteinExistence type="inferred from homology"/>